<dbReference type="PANTHER" id="PTHR47660">
    <property type="entry name" value="TRANSCRIPTION FACTOR WITH C2H2 AND ZN(2)-CYS(6) DNA BINDING DOMAIN (EUROFUNG)-RELATED-RELATED"/>
    <property type="match status" value="1"/>
</dbReference>
<evidence type="ECO:0000256" key="2">
    <source>
        <dbReference type="ARBA" id="ARBA00022833"/>
    </source>
</evidence>
<organism evidence="9 10">
    <name type="scientific">Nakaseomyces bracarensis</name>
    <dbReference type="NCBI Taxonomy" id="273131"/>
    <lineage>
        <taxon>Eukaryota</taxon>
        <taxon>Fungi</taxon>
        <taxon>Dikarya</taxon>
        <taxon>Ascomycota</taxon>
        <taxon>Saccharomycotina</taxon>
        <taxon>Saccharomycetes</taxon>
        <taxon>Saccharomycetales</taxon>
        <taxon>Saccharomycetaceae</taxon>
        <taxon>Nakaseomyces</taxon>
    </lineage>
</organism>
<dbReference type="InterPro" id="IPR036236">
    <property type="entry name" value="Znf_C2H2_sf"/>
</dbReference>
<dbReference type="Pfam" id="PF00096">
    <property type="entry name" value="zf-C2H2"/>
    <property type="match status" value="1"/>
</dbReference>
<sequence>MQQNTLRKTKRHFCSFCNKAFSRSEHKTRHERSHAGVKPFECQVCSHSFVRRDLLQRHIRTVHRILLLRDSAAATTTTSTDRDAETVNNIEKLINSMIIVNTAVTTSTLPSAIENKNKNCNNTKTNNNEDDLIEDMSLNNIQVSSQVHDKSTNDTADKNSLSVSHHTNVDDDDGKGNFRNNSNSNNNDTLHINNSGGRRKNKSKYIRFKLRTDEYGEYGNSEGMIAIDYSREPVLSSFEDDLISLIKNGINDYFNIELLLLVVYLMDGDFPHTETCRRIFDRVVSNADKLLIESQLIVALQLRYDFLPNSSPHLLSFYRDYQSQLYESAQFSVFNLNQWTCLSNFLNFYTDQQSLSIFEEFKKKFLLDKKSILLSFEMLNMLNSESKRKFRNLNSLDYLTNLTYWEMVLLNDHNINLLMELNKNYCWFFENGYGHGSLASHIYGSDNKQDTRQKHIFKVLSNSHWILLELIWWNKGIESIDTVHNIKSGIITATIPLMNSLIENRERLSSIKNDGSKLKVIVDSIFFQLELFSVHLLPVTGNSLDNVFTLLSDKAVQDLIYNWYLIVTKTFSKFKTNDKRLKLIKQFINSYIKKGQSSSSNKKLKLNDESSIHIKKEELTTERLKNDLSTILYDMWSNEYQGYHFLIDTLVKCIKDDFIEGRLLQIINQEHEEVKLKLIDAVLGAISRVEGAIKNSESQYLSTLNRRRSSASQSVSLPIKHESVEGQGRVNNLGDANFVGNFIFPKSEKHQNSKTPLKTPFSSESSPKVEDNWSAQNSFSHGYSTPNSRHNSRVRNSISNGMISHKSSRTDSKIVLPPINLSAILVPGQSGERPSTSSYFDRRQHSYTYGSVLLSPQSGGPQNGSTVFAGNESISYGTNSVRNSIHDIMNTRHSTGNDGNNNTRSSNNSSNESIHNTFSPPNNFTYGLLSGYSIGSPTRSIQSKFSSQRTVPPMKTSSNALDPIDGESRQLQETPKIMEFKPEQQDEKNEKSSMKDSSEENYQDQRIRLPPPSELLNSPTNS</sequence>
<accession>A0ABR4NNF3</accession>
<feature type="compositionally biased region" description="Polar residues" evidence="7">
    <location>
        <begin position="939"/>
        <end position="960"/>
    </location>
</feature>
<feature type="compositionally biased region" description="Low complexity" evidence="7">
    <location>
        <begin position="894"/>
        <end position="913"/>
    </location>
</feature>
<evidence type="ECO:0000256" key="1">
    <source>
        <dbReference type="ARBA" id="ARBA00022723"/>
    </source>
</evidence>
<dbReference type="SUPFAM" id="SSF57667">
    <property type="entry name" value="beta-beta-alpha zinc fingers"/>
    <property type="match status" value="1"/>
</dbReference>
<evidence type="ECO:0000313" key="9">
    <source>
        <dbReference type="EMBL" id="KAL3229528.1"/>
    </source>
</evidence>
<evidence type="ECO:0000259" key="8">
    <source>
        <dbReference type="PROSITE" id="PS50157"/>
    </source>
</evidence>
<evidence type="ECO:0000256" key="4">
    <source>
        <dbReference type="ARBA" id="ARBA00023163"/>
    </source>
</evidence>
<keyword evidence="2" id="KW-0862">Zinc</keyword>
<feature type="region of interest" description="Disordered" evidence="7">
    <location>
        <begin position="749"/>
        <end position="793"/>
    </location>
</feature>
<dbReference type="PROSITE" id="PS50157">
    <property type="entry name" value="ZINC_FINGER_C2H2_2"/>
    <property type="match status" value="2"/>
</dbReference>
<keyword evidence="4" id="KW-0804">Transcription</keyword>
<keyword evidence="1" id="KW-0479">Metal-binding</keyword>
<comment type="caution">
    <text evidence="9">The sequence shown here is derived from an EMBL/GenBank/DDBJ whole genome shotgun (WGS) entry which is preliminary data.</text>
</comment>
<dbReference type="InterPro" id="IPR013087">
    <property type="entry name" value="Znf_C2H2_type"/>
</dbReference>
<keyword evidence="10" id="KW-1185">Reference proteome</keyword>
<feature type="region of interest" description="Disordered" evidence="7">
    <location>
        <begin position="890"/>
        <end position="919"/>
    </location>
</feature>
<feature type="domain" description="C2H2-type" evidence="8">
    <location>
        <begin position="12"/>
        <end position="39"/>
    </location>
</feature>
<feature type="compositionally biased region" description="Low complexity" evidence="7">
    <location>
        <begin position="177"/>
        <end position="195"/>
    </location>
</feature>
<evidence type="ECO:0000256" key="6">
    <source>
        <dbReference type="PROSITE-ProRule" id="PRU00042"/>
    </source>
</evidence>
<dbReference type="Proteomes" id="UP001623330">
    <property type="component" value="Unassembled WGS sequence"/>
</dbReference>
<dbReference type="SMART" id="SM00355">
    <property type="entry name" value="ZnF_C2H2"/>
    <property type="match status" value="2"/>
</dbReference>
<dbReference type="Gene3D" id="3.30.160.60">
    <property type="entry name" value="Classic Zinc Finger"/>
    <property type="match status" value="2"/>
</dbReference>
<evidence type="ECO:0000313" key="10">
    <source>
        <dbReference type="Proteomes" id="UP001623330"/>
    </source>
</evidence>
<evidence type="ECO:0000256" key="5">
    <source>
        <dbReference type="ARBA" id="ARBA00023242"/>
    </source>
</evidence>
<gene>
    <name evidence="9" type="ORF">RNJ44_01664</name>
</gene>
<keyword evidence="6" id="KW-0863">Zinc-finger</keyword>
<protein>
    <recommendedName>
        <fullName evidence="8">C2H2-type domain-containing protein</fullName>
    </recommendedName>
</protein>
<feature type="compositionally biased region" description="Basic and acidic residues" evidence="7">
    <location>
        <begin position="147"/>
        <end position="157"/>
    </location>
</feature>
<reference evidence="9 10" key="1">
    <citation type="submission" date="2024-05" db="EMBL/GenBank/DDBJ databases">
        <title>Long read based assembly of the Candida bracarensis genome reveals expanded adhesin content.</title>
        <authorList>
            <person name="Marcet-Houben M."/>
            <person name="Ksiezopolska E."/>
            <person name="Gabaldon T."/>
        </authorList>
    </citation>
    <scope>NUCLEOTIDE SEQUENCE [LARGE SCALE GENOMIC DNA]</scope>
    <source>
        <strain evidence="9 10">CBM6</strain>
    </source>
</reference>
<feature type="domain" description="C2H2-type" evidence="8">
    <location>
        <begin position="40"/>
        <end position="63"/>
    </location>
</feature>
<evidence type="ECO:0000256" key="3">
    <source>
        <dbReference type="ARBA" id="ARBA00023015"/>
    </source>
</evidence>
<feature type="compositionally biased region" description="Polar residues" evidence="7">
    <location>
        <begin position="753"/>
        <end position="766"/>
    </location>
</feature>
<keyword evidence="5" id="KW-0539">Nucleus</keyword>
<proteinExistence type="predicted"/>
<evidence type="ECO:0000256" key="7">
    <source>
        <dbReference type="SAM" id="MobiDB-lite"/>
    </source>
</evidence>
<feature type="compositionally biased region" description="Basic and acidic residues" evidence="7">
    <location>
        <begin position="966"/>
        <end position="1007"/>
    </location>
</feature>
<dbReference type="EMBL" id="JBEVYD010000011">
    <property type="protein sequence ID" value="KAL3229528.1"/>
    <property type="molecule type" value="Genomic_DNA"/>
</dbReference>
<feature type="compositionally biased region" description="Polar residues" evidence="7">
    <location>
        <begin position="773"/>
        <end position="793"/>
    </location>
</feature>
<name>A0ABR4NNF3_9SACH</name>
<feature type="region of interest" description="Disordered" evidence="7">
    <location>
        <begin position="145"/>
        <end position="199"/>
    </location>
</feature>
<dbReference type="PROSITE" id="PS00028">
    <property type="entry name" value="ZINC_FINGER_C2H2_1"/>
    <property type="match status" value="2"/>
</dbReference>
<keyword evidence="3" id="KW-0805">Transcription regulation</keyword>
<feature type="region of interest" description="Disordered" evidence="7">
    <location>
        <begin position="939"/>
        <end position="1022"/>
    </location>
</feature>